<dbReference type="Gene3D" id="1.10.287.310">
    <property type="match status" value="1"/>
</dbReference>
<keyword evidence="2 5" id="KW-0689">Ribosomal protein</keyword>
<evidence type="ECO:0000256" key="2">
    <source>
        <dbReference type="ARBA" id="ARBA00022980"/>
    </source>
</evidence>
<dbReference type="GO" id="GO:0006412">
    <property type="term" value="P:translation"/>
    <property type="evidence" value="ECO:0007669"/>
    <property type="project" value="UniProtKB-UniRule"/>
</dbReference>
<dbReference type="GO" id="GO:0003735">
    <property type="term" value="F:structural constituent of ribosome"/>
    <property type="evidence" value="ECO:0007669"/>
    <property type="project" value="InterPro"/>
</dbReference>
<dbReference type="InterPro" id="IPR001854">
    <property type="entry name" value="Ribosomal_uL29"/>
</dbReference>
<dbReference type="SUPFAM" id="SSF46561">
    <property type="entry name" value="Ribosomal protein L29 (L29p)"/>
    <property type="match status" value="1"/>
</dbReference>
<dbReference type="Proteomes" id="UP000177942">
    <property type="component" value="Unassembled WGS sequence"/>
</dbReference>
<dbReference type="HAMAP" id="MF_00374">
    <property type="entry name" value="Ribosomal_uL29"/>
    <property type="match status" value="1"/>
</dbReference>
<dbReference type="Pfam" id="PF00831">
    <property type="entry name" value="Ribosomal_L29"/>
    <property type="match status" value="1"/>
</dbReference>
<dbReference type="InterPro" id="IPR036049">
    <property type="entry name" value="Ribosomal_uL29_sf"/>
</dbReference>
<name>A0A1G1ZMX1_9BACT</name>
<organism evidence="6 7">
    <name type="scientific">Candidatus Harrisonbacteria bacterium RIFCSPLOWO2_01_FULL_44_18</name>
    <dbReference type="NCBI Taxonomy" id="1798407"/>
    <lineage>
        <taxon>Bacteria</taxon>
        <taxon>Candidatus Harrisoniibacteriota</taxon>
    </lineage>
</organism>
<gene>
    <name evidence="5" type="primary">rpmC</name>
    <name evidence="6" type="ORF">A3A16_01025</name>
</gene>
<reference evidence="6 7" key="1">
    <citation type="journal article" date="2016" name="Nat. Commun.">
        <title>Thousands of microbial genomes shed light on interconnected biogeochemical processes in an aquifer system.</title>
        <authorList>
            <person name="Anantharaman K."/>
            <person name="Brown C.T."/>
            <person name="Hug L.A."/>
            <person name="Sharon I."/>
            <person name="Castelle C.J."/>
            <person name="Probst A.J."/>
            <person name="Thomas B.C."/>
            <person name="Singh A."/>
            <person name="Wilkins M.J."/>
            <person name="Karaoz U."/>
            <person name="Brodie E.L."/>
            <person name="Williams K.H."/>
            <person name="Hubbard S.S."/>
            <person name="Banfield J.F."/>
        </authorList>
    </citation>
    <scope>NUCLEOTIDE SEQUENCE [LARGE SCALE GENOMIC DNA]</scope>
</reference>
<dbReference type="STRING" id="1798407.A3A16_01025"/>
<dbReference type="NCBIfam" id="TIGR00012">
    <property type="entry name" value="L29"/>
    <property type="match status" value="1"/>
</dbReference>
<evidence type="ECO:0000313" key="6">
    <source>
        <dbReference type="EMBL" id="OGY65952.1"/>
    </source>
</evidence>
<comment type="similarity">
    <text evidence="1 5">Belongs to the universal ribosomal protein uL29 family.</text>
</comment>
<evidence type="ECO:0000256" key="1">
    <source>
        <dbReference type="ARBA" id="ARBA00009254"/>
    </source>
</evidence>
<dbReference type="AlphaFoldDB" id="A0A1G1ZMX1"/>
<keyword evidence="3 5" id="KW-0687">Ribonucleoprotein</keyword>
<proteinExistence type="inferred from homology"/>
<evidence type="ECO:0000313" key="7">
    <source>
        <dbReference type="Proteomes" id="UP000177942"/>
    </source>
</evidence>
<dbReference type="EMBL" id="MHJJ01000005">
    <property type="protein sequence ID" value="OGY65952.1"/>
    <property type="molecule type" value="Genomic_DNA"/>
</dbReference>
<dbReference type="GO" id="GO:0005840">
    <property type="term" value="C:ribosome"/>
    <property type="evidence" value="ECO:0007669"/>
    <property type="project" value="UniProtKB-KW"/>
</dbReference>
<evidence type="ECO:0000256" key="5">
    <source>
        <dbReference type="HAMAP-Rule" id="MF_00374"/>
    </source>
</evidence>
<dbReference type="GO" id="GO:1990904">
    <property type="term" value="C:ribonucleoprotein complex"/>
    <property type="evidence" value="ECO:0007669"/>
    <property type="project" value="UniProtKB-KW"/>
</dbReference>
<sequence length="64" mass="7674">MKKNEFEQFKTKSAEELRQILKDSREKLWNLKIDLASGKVKNVREIRKIKRDIARTMTLVNERA</sequence>
<accession>A0A1G1ZMX1</accession>
<protein>
    <recommendedName>
        <fullName evidence="4 5">Large ribosomal subunit protein uL29</fullName>
    </recommendedName>
</protein>
<evidence type="ECO:0000256" key="4">
    <source>
        <dbReference type="ARBA" id="ARBA00035204"/>
    </source>
</evidence>
<evidence type="ECO:0000256" key="3">
    <source>
        <dbReference type="ARBA" id="ARBA00023274"/>
    </source>
</evidence>
<comment type="caution">
    <text evidence="6">The sequence shown here is derived from an EMBL/GenBank/DDBJ whole genome shotgun (WGS) entry which is preliminary data.</text>
</comment>